<dbReference type="AlphaFoldDB" id="A0A6N2MWE3"/>
<accession>A0A6N2MWE3</accession>
<keyword evidence="1" id="KW-1133">Transmembrane helix</keyword>
<sequence>MENKKEIITSTCPSLILYLSHSSFANPNFPFLSKLIITSTKHHQIFLPLLFLSLSLFSSSLLFAFFTLRLRSPLV</sequence>
<keyword evidence="1" id="KW-0472">Membrane</keyword>
<name>A0A6N2MWE3_SALVM</name>
<proteinExistence type="predicted"/>
<protein>
    <recommendedName>
        <fullName evidence="3">Transmembrane protein</fullName>
    </recommendedName>
</protein>
<dbReference type="EMBL" id="CAADRP010002007">
    <property type="protein sequence ID" value="VFU58824.1"/>
    <property type="molecule type" value="Genomic_DNA"/>
</dbReference>
<evidence type="ECO:0000313" key="2">
    <source>
        <dbReference type="EMBL" id="VFU58824.1"/>
    </source>
</evidence>
<organism evidence="2">
    <name type="scientific">Salix viminalis</name>
    <name type="common">Common osier</name>
    <name type="synonym">Basket willow</name>
    <dbReference type="NCBI Taxonomy" id="40686"/>
    <lineage>
        <taxon>Eukaryota</taxon>
        <taxon>Viridiplantae</taxon>
        <taxon>Streptophyta</taxon>
        <taxon>Embryophyta</taxon>
        <taxon>Tracheophyta</taxon>
        <taxon>Spermatophyta</taxon>
        <taxon>Magnoliopsida</taxon>
        <taxon>eudicotyledons</taxon>
        <taxon>Gunneridae</taxon>
        <taxon>Pentapetalae</taxon>
        <taxon>rosids</taxon>
        <taxon>fabids</taxon>
        <taxon>Malpighiales</taxon>
        <taxon>Salicaceae</taxon>
        <taxon>Saliceae</taxon>
        <taxon>Salix</taxon>
    </lineage>
</organism>
<reference evidence="2" key="1">
    <citation type="submission" date="2019-03" db="EMBL/GenBank/DDBJ databases">
        <authorList>
            <person name="Mank J."/>
            <person name="Almeida P."/>
        </authorList>
    </citation>
    <scope>NUCLEOTIDE SEQUENCE</scope>
    <source>
        <strain evidence="2">78183</strain>
    </source>
</reference>
<feature type="transmembrane region" description="Helical" evidence="1">
    <location>
        <begin position="49"/>
        <end position="68"/>
    </location>
</feature>
<keyword evidence="1" id="KW-0812">Transmembrane</keyword>
<evidence type="ECO:0000256" key="1">
    <source>
        <dbReference type="SAM" id="Phobius"/>
    </source>
</evidence>
<gene>
    <name evidence="2" type="ORF">SVIM_LOCUS430674</name>
</gene>
<evidence type="ECO:0008006" key="3">
    <source>
        <dbReference type="Google" id="ProtNLM"/>
    </source>
</evidence>